<dbReference type="EMBL" id="VSRR010000163">
    <property type="protein sequence ID" value="MPC11438.1"/>
    <property type="molecule type" value="Genomic_DNA"/>
</dbReference>
<keyword evidence="3" id="KW-1185">Reference proteome</keyword>
<feature type="region of interest" description="Disordered" evidence="1">
    <location>
        <begin position="36"/>
        <end position="70"/>
    </location>
</feature>
<proteinExistence type="predicted"/>
<dbReference type="Proteomes" id="UP000324222">
    <property type="component" value="Unassembled WGS sequence"/>
</dbReference>
<sequence length="88" mass="9367">MRSITECEVCTRTEGSGAGGRGKGLVASLLPPSRLATTRPCVGASGPEGVRRRPGTARPDAGPALGQHRAAARQARRRTACWWCFHRI</sequence>
<organism evidence="2 3">
    <name type="scientific">Portunus trituberculatus</name>
    <name type="common">Swimming crab</name>
    <name type="synonym">Neptunus trituberculatus</name>
    <dbReference type="NCBI Taxonomy" id="210409"/>
    <lineage>
        <taxon>Eukaryota</taxon>
        <taxon>Metazoa</taxon>
        <taxon>Ecdysozoa</taxon>
        <taxon>Arthropoda</taxon>
        <taxon>Crustacea</taxon>
        <taxon>Multicrustacea</taxon>
        <taxon>Malacostraca</taxon>
        <taxon>Eumalacostraca</taxon>
        <taxon>Eucarida</taxon>
        <taxon>Decapoda</taxon>
        <taxon>Pleocyemata</taxon>
        <taxon>Brachyura</taxon>
        <taxon>Eubrachyura</taxon>
        <taxon>Portunoidea</taxon>
        <taxon>Portunidae</taxon>
        <taxon>Portuninae</taxon>
        <taxon>Portunus</taxon>
    </lineage>
</organism>
<reference evidence="2 3" key="1">
    <citation type="submission" date="2019-05" db="EMBL/GenBank/DDBJ databases">
        <title>Another draft genome of Portunus trituberculatus and its Hox gene families provides insights of decapod evolution.</title>
        <authorList>
            <person name="Jeong J.-H."/>
            <person name="Song I."/>
            <person name="Kim S."/>
            <person name="Choi T."/>
            <person name="Kim D."/>
            <person name="Ryu S."/>
            <person name="Kim W."/>
        </authorList>
    </citation>
    <scope>NUCLEOTIDE SEQUENCE [LARGE SCALE GENOMIC DNA]</scope>
    <source>
        <tissue evidence="2">Muscle</tissue>
    </source>
</reference>
<gene>
    <name evidence="2" type="ORF">E2C01_004104</name>
</gene>
<dbReference type="AlphaFoldDB" id="A0A5B7CQP1"/>
<protein>
    <submittedName>
        <fullName evidence="2">Uncharacterized protein</fullName>
    </submittedName>
</protein>
<evidence type="ECO:0000313" key="2">
    <source>
        <dbReference type="EMBL" id="MPC11438.1"/>
    </source>
</evidence>
<evidence type="ECO:0000256" key="1">
    <source>
        <dbReference type="SAM" id="MobiDB-lite"/>
    </source>
</evidence>
<evidence type="ECO:0000313" key="3">
    <source>
        <dbReference type="Proteomes" id="UP000324222"/>
    </source>
</evidence>
<accession>A0A5B7CQP1</accession>
<name>A0A5B7CQP1_PORTR</name>
<comment type="caution">
    <text evidence="2">The sequence shown here is derived from an EMBL/GenBank/DDBJ whole genome shotgun (WGS) entry which is preliminary data.</text>
</comment>